<dbReference type="Gene3D" id="1.10.8.270">
    <property type="entry name" value="putative rabgap domain of human tbc1 domain family member 14 like domains"/>
    <property type="match status" value="1"/>
</dbReference>
<organism evidence="5 6">
    <name type="scientific">Syphacia muris</name>
    <dbReference type="NCBI Taxonomy" id="451379"/>
    <lineage>
        <taxon>Eukaryota</taxon>
        <taxon>Metazoa</taxon>
        <taxon>Ecdysozoa</taxon>
        <taxon>Nematoda</taxon>
        <taxon>Chromadorea</taxon>
        <taxon>Rhabditida</taxon>
        <taxon>Spirurina</taxon>
        <taxon>Oxyuridomorpha</taxon>
        <taxon>Oxyuroidea</taxon>
        <taxon>Oxyuridae</taxon>
        <taxon>Syphacia</taxon>
    </lineage>
</organism>
<dbReference type="AlphaFoldDB" id="A0A0N5AET7"/>
<dbReference type="InterPro" id="IPR035969">
    <property type="entry name" value="Rab-GAP_TBC_sf"/>
</dbReference>
<feature type="domain" description="Rhodanese" evidence="4">
    <location>
        <begin position="755"/>
        <end position="846"/>
    </location>
</feature>
<dbReference type="InterPro" id="IPR036873">
    <property type="entry name" value="Rhodanese-like_dom_sf"/>
</dbReference>
<dbReference type="SMART" id="SM00450">
    <property type="entry name" value="RHOD"/>
    <property type="match status" value="1"/>
</dbReference>
<dbReference type="PANTHER" id="PTHR22957:SF168">
    <property type="entry name" value="TBC DOMAIN-CONTAINING PROTEIN KINASE-LIKE PROTEIN"/>
    <property type="match status" value="1"/>
</dbReference>
<evidence type="ECO:0000313" key="6">
    <source>
        <dbReference type="WBParaSite" id="SMUV_0000275801-mRNA-1"/>
    </source>
</evidence>
<dbReference type="Gene3D" id="3.40.250.10">
    <property type="entry name" value="Rhodanese-like domain"/>
    <property type="match status" value="1"/>
</dbReference>
<dbReference type="InterPro" id="IPR001763">
    <property type="entry name" value="Rhodanese-like_dom"/>
</dbReference>
<dbReference type="GO" id="GO:0005096">
    <property type="term" value="F:GTPase activator activity"/>
    <property type="evidence" value="ECO:0007669"/>
    <property type="project" value="UniProtKB-KW"/>
</dbReference>
<dbReference type="SMART" id="SM00220">
    <property type="entry name" value="S_TKc"/>
    <property type="match status" value="1"/>
</dbReference>
<dbReference type="Pfam" id="PF00069">
    <property type="entry name" value="Pkinase"/>
    <property type="match status" value="1"/>
</dbReference>
<dbReference type="PROSITE" id="PS50011">
    <property type="entry name" value="PROTEIN_KINASE_DOM"/>
    <property type="match status" value="1"/>
</dbReference>
<dbReference type="Pfam" id="PF00566">
    <property type="entry name" value="RabGAP-TBC"/>
    <property type="match status" value="1"/>
</dbReference>
<dbReference type="GO" id="GO:0005524">
    <property type="term" value="F:ATP binding"/>
    <property type="evidence" value="ECO:0007669"/>
    <property type="project" value="InterPro"/>
</dbReference>
<dbReference type="SUPFAM" id="SSF47923">
    <property type="entry name" value="Ypt/Rab-GAP domain of gyp1p"/>
    <property type="match status" value="2"/>
</dbReference>
<proteinExistence type="predicted"/>
<sequence length="849" mass="96722">MNRRSDIDFGVVTLLGNDDVQRHYGISEIGGSSSSSISSSTSCTRMVGRFPRLSSLSHPNLCSYIQLIRSTTVDNAVFLVSEHYKMSLADYLQKSRLTVEQILLISRSLISAINYLHNSNIVLGYFSLSSVFFCEGTIQLGQYGLYWISGGGTDIDGCVASPWYISPERLQALLFKRDFVLRSSDVWAFGIGLFELLVGVTLSEIWGIKQIFAVIATSFRKAVNGSSLHPLLEAVRIARPNVDINIQSELYILLEKILFIQPSKRPKAKEILKCLDTILESCGGSNDASIKTDNILSANCKKNYDLQVSDLKEQLNGCFENFCGFRSPKESFYLWTLSGSSVENILLNHGIIRANSPVNMLPHVVFGDCCMFGNDSSRRCCFTNFRIFQLPTSNLRERLQNIEKKQFVVSFELQKDLNAKSELSLIVKEKDIEYQARRMLVLSHLIEAYPFKQNLLREECAIDVPPLHRGSVWAMLLNVTSCTEERFLLLDTFQDHPSDRQLMVDIPRCHQYDELMASPTAHFKLKRILKAWLVAHPNYVYWQGLDSLAAPFLVLNFTNLLLIAARAFSCLDSFIAMYLHNFFLQDNSPVIQEYLTVFYHLLAFVDAELYTYLTNMDFFPELFAIPWFLTCFAHVLPLHKLFHVWDVLLLLDSSFPLFVGLAIMEQLRQRLISASFNDAILLFSDLPDLNIERIVQESQAIYSFVPPSCTFRSHASTHLREPILLKPYSIDLLKQCHCPRISAEDFIRLFDRSLCLIIDIRTQQEFSHGSLTGSINYPYGDNEPLDMILTALRYAQLAEHVIVIVDNQLCQRAFLVAERCVLSGFNRLCVLDGGIECLRSKQHRFQCSF</sequence>
<accession>A0A0N5AET7</accession>
<evidence type="ECO:0000259" key="2">
    <source>
        <dbReference type="PROSITE" id="PS50011"/>
    </source>
</evidence>
<dbReference type="SUPFAM" id="SSF52821">
    <property type="entry name" value="Rhodanese/Cell cycle control phosphatase"/>
    <property type="match status" value="1"/>
</dbReference>
<dbReference type="PANTHER" id="PTHR22957">
    <property type="entry name" value="TBC1 DOMAIN FAMILY MEMBER GTPASE-ACTIVATING PROTEIN"/>
    <property type="match status" value="1"/>
</dbReference>
<dbReference type="Proteomes" id="UP000046393">
    <property type="component" value="Unplaced"/>
</dbReference>
<dbReference type="Gene3D" id="1.10.472.80">
    <property type="entry name" value="Ypt/Rab-GAP domain of gyp1p, domain 3"/>
    <property type="match status" value="1"/>
</dbReference>
<evidence type="ECO:0000256" key="1">
    <source>
        <dbReference type="ARBA" id="ARBA00022468"/>
    </source>
</evidence>
<protein>
    <submittedName>
        <fullName evidence="6">TBC domain-containing protein kinase-like protein</fullName>
    </submittedName>
</protein>
<dbReference type="InterPro" id="IPR000719">
    <property type="entry name" value="Prot_kinase_dom"/>
</dbReference>
<name>A0A0N5AET7_9BILA</name>
<dbReference type="PROSITE" id="PS50086">
    <property type="entry name" value="TBC_RABGAP"/>
    <property type="match status" value="1"/>
</dbReference>
<evidence type="ECO:0000259" key="4">
    <source>
        <dbReference type="PROSITE" id="PS50206"/>
    </source>
</evidence>
<feature type="domain" description="Rab-GAP TBC" evidence="3">
    <location>
        <begin position="463"/>
        <end position="652"/>
    </location>
</feature>
<dbReference type="FunFam" id="1.10.8.270:FF:000044">
    <property type="entry name" value="TBC Kinase homolog"/>
    <property type="match status" value="1"/>
</dbReference>
<dbReference type="WBParaSite" id="SMUV_0000275801-mRNA-1">
    <property type="protein sequence ID" value="SMUV_0000275801-mRNA-1"/>
    <property type="gene ID" value="SMUV_0000275801"/>
</dbReference>
<dbReference type="InterPro" id="IPR000195">
    <property type="entry name" value="Rab-GAP-TBC_dom"/>
</dbReference>
<dbReference type="GO" id="GO:0004672">
    <property type="term" value="F:protein kinase activity"/>
    <property type="evidence" value="ECO:0007669"/>
    <property type="project" value="InterPro"/>
</dbReference>
<dbReference type="Pfam" id="PF00581">
    <property type="entry name" value="Rhodanese"/>
    <property type="match status" value="1"/>
</dbReference>
<evidence type="ECO:0000313" key="5">
    <source>
        <dbReference type="Proteomes" id="UP000046393"/>
    </source>
</evidence>
<dbReference type="InterPro" id="IPR011009">
    <property type="entry name" value="Kinase-like_dom_sf"/>
</dbReference>
<dbReference type="STRING" id="451379.A0A0N5AET7"/>
<evidence type="ECO:0000259" key="3">
    <source>
        <dbReference type="PROSITE" id="PS50086"/>
    </source>
</evidence>
<keyword evidence="5" id="KW-1185">Reference proteome</keyword>
<dbReference type="SUPFAM" id="SSF56112">
    <property type="entry name" value="Protein kinase-like (PK-like)"/>
    <property type="match status" value="1"/>
</dbReference>
<reference evidence="6" key="1">
    <citation type="submission" date="2016-04" db="UniProtKB">
        <authorList>
            <consortium name="WormBaseParasite"/>
        </authorList>
    </citation>
    <scope>IDENTIFICATION</scope>
</reference>
<dbReference type="Gene3D" id="1.10.510.10">
    <property type="entry name" value="Transferase(Phosphotransferase) domain 1"/>
    <property type="match status" value="1"/>
</dbReference>
<keyword evidence="1" id="KW-0343">GTPase activation</keyword>
<feature type="domain" description="Protein kinase" evidence="2">
    <location>
        <begin position="1"/>
        <end position="279"/>
    </location>
</feature>
<dbReference type="SMART" id="SM00164">
    <property type="entry name" value="TBC"/>
    <property type="match status" value="1"/>
</dbReference>
<dbReference type="PROSITE" id="PS50206">
    <property type="entry name" value="RHODANESE_3"/>
    <property type="match status" value="1"/>
</dbReference>